<proteinExistence type="predicted"/>
<name>A0ABR1MK86_9PEZI</name>
<accession>A0ABR1MK86</accession>
<organism evidence="2 3">
    <name type="scientific">Phyllosticta citricarpa</name>
    <dbReference type="NCBI Taxonomy" id="55181"/>
    <lineage>
        <taxon>Eukaryota</taxon>
        <taxon>Fungi</taxon>
        <taxon>Dikarya</taxon>
        <taxon>Ascomycota</taxon>
        <taxon>Pezizomycotina</taxon>
        <taxon>Dothideomycetes</taxon>
        <taxon>Dothideomycetes incertae sedis</taxon>
        <taxon>Botryosphaeriales</taxon>
        <taxon>Phyllostictaceae</taxon>
        <taxon>Phyllosticta</taxon>
    </lineage>
</organism>
<keyword evidence="3" id="KW-1185">Reference proteome</keyword>
<dbReference type="EMBL" id="JBBPDW010000009">
    <property type="protein sequence ID" value="KAK7549348.1"/>
    <property type="molecule type" value="Genomic_DNA"/>
</dbReference>
<reference evidence="2 3" key="1">
    <citation type="submission" date="2024-04" db="EMBL/GenBank/DDBJ databases">
        <title>Phyllosticta paracitricarpa is synonymous to the EU quarantine fungus P. citricarpa based on phylogenomic analyses.</title>
        <authorList>
            <consortium name="Lawrence Berkeley National Laboratory"/>
            <person name="Van Ingen-Buijs V.A."/>
            <person name="Van Westerhoven A.C."/>
            <person name="Haridas S."/>
            <person name="Skiadas P."/>
            <person name="Martin F."/>
            <person name="Groenewald J.Z."/>
            <person name="Crous P.W."/>
            <person name="Seidl M.F."/>
        </authorList>
    </citation>
    <scope>NUCLEOTIDE SEQUENCE [LARGE SCALE GENOMIC DNA]</scope>
    <source>
        <strain evidence="2 3">CBS 122670</strain>
    </source>
</reference>
<gene>
    <name evidence="2" type="ORF">IWX46DRAFT_454991</name>
</gene>
<feature type="region of interest" description="Disordered" evidence="1">
    <location>
        <begin position="15"/>
        <end position="38"/>
    </location>
</feature>
<evidence type="ECO:0000256" key="1">
    <source>
        <dbReference type="SAM" id="MobiDB-lite"/>
    </source>
</evidence>
<dbReference type="Proteomes" id="UP001365128">
    <property type="component" value="Unassembled WGS sequence"/>
</dbReference>
<protein>
    <submittedName>
        <fullName evidence="2">Uncharacterized protein</fullName>
    </submittedName>
</protein>
<sequence length="175" mass="20019">MLSSPHLLPISRENFSVVRTPPERPPGDHPPRCNLDLSASTPYSRPRHKRPFFFFFFFFPLVLRHHTLSSAAKLSLPSLHLRHVLRSRPDLISPSPIERNYQVYHQTTTSEMFLLTGHFQHVARAPSHITGVKTCPYSISVPYNRRATAAAAEACYLCPGYKEHSCSLPWHGRQH</sequence>
<evidence type="ECO:0000313" key="2">
    <source>
        <dbReference type="EMBL" id="KAK7549348.1"/>
    </source>
</evidence>
<comment type="caution">
    <text evidence="2">The sequence shown here is derived from an EMBL/GenBank/DDBJ whole genome shotgun (WGS) entry which is preliminary data.</text>
</comment>
<feature type="compositionally biased region" description="Basic and acidic residues" evidence="1">
    <location>
        <begin position="21"/>
        <end position="31"/>
    </location>
</feature>
<evidence type="ECO:0000313" key="3">
    <source>
        <dbReference type="Proteomes" id="UP001365128"/>
    </source>
</evidence>